<reference evidence="1 2" key="1">
    <citation type="submission" date="2019-08" db="EMBL/GenBank/DDBJ databases">
        <title>Deep-cultivation of Planctomycetes and their phenomic and genomic characterization uncovers novel biology.</title>
        <authorList>
            <person name="Wiegand S."/>
            <person name="Jogler M."/>
            <person name="Boedeker C."/>
            <person name="Pinto D."/>
            <person name="Vollmers J."/>
            <person name="Rivas-Marin E."/>
            <person name="Kohn T."/>
            <person name="Peeters S.H."/>
            <person name="Heuer A."/>
            <person name="Rast P."/>
            <person name="Oberbeckmann S."/>
            <person name="Bunk B."/>
            <person name="Jeske O."/>
            <person name="Meyerdierks A."/>
            <person name="Storesund J.E."/>
            <person name="Kallscheuer N."/>
            <person name="Luecker S."/>
            <person name="Lage O.M."/>
            <person name="Pohl T."/>
            <person name="Merkel B.J."/>
            <person name="Hornburger P."/>
            <person name="Mueller R.-W."/>
            <person name="Bruemmer F."/>
            <person name="Labrenz M."/>
            <person name="Spormann A.M."/>
            <person name="Op den Camp H."/>
            <person name="Overmann J."/>
            <person name="Amann R."/>
            <person name="Jetten M.S.M."/>
            <person name="Mascher T."/>
            <person name="Medema M.H."/>
            <person name="Devos D.P."/>
            <person name="Kaster A.-K."/>
            <person name="Ovreas L."/>
            <person name="Rohde M."/>
            <person name="Galperin M.Y."/>
            <person name="Jogler C."/>
        </authorList>
    </citation>
    <scope>NUCLEOTIDE SEQUENCE [LARGE SCALE GENOMIC DNA]</scope>
    <source>
        <strain evidence="1 2">UC8</strain>
    </source>
</reference>
<proteinExistence type="predicted"/>
<dbReference type="EMBL" id="CP042914">
    <property type="protein sequence ID" value="QEG38915.1"/>
    <property type="molecule type" value="Genomic_DNA"/>
</dbReference>
<dbReference type="SMART" id="SM00028">
    <property type="entry name" value="TPR"/>
    <property type="match status" value="3"/>
</dbReference>
<dbReference type="InterPro" id="IPR011990">
    <property type="entry name" value="TPR-like_helical_dom_sf"/>
</dbReference>
<gene>
    <name evidence="1" type="ORF">UC8_08730</name>
</gene>
<dbReference type="PANTHER" id="PTHR12558">
    <property type="entry name" value="CELL DIVISION CYCLE 16,23,27"/>
    <property type="match status" value="1"/>
</dbReference>
<organism evidence="1 2">
    <name type="scientific">Roseimaritima ulvae</name>
    <dbReference type="NCBI Taxonomy" id="980254"/>
    <lineage>
        <taxon>Bacteria</taxon>
        <taxon>Pseudomonadati</taxon>
        <taxon>Planctomycetota</taxon>
        <taxon>Planctomycetia</taxon>
        <taxon>Pirellulales</taxon>
        <taxon>Pirellulaceae</taxon>
        <taxon>Roseimaritima</taxon>
    </lineage>
</organism>
<dbReference type="AlphaFoldDB" id="A0A5B9QN63"/>
<dbReference type="Pfam" id="PF13432">
    <property type="entry name" value="TPR_16"/>
    <property type="match status" value="1"/>
</dbReference>
<name>A0A5B9QN63_9BACT</name>
<protein>
    <submittedName>
        <fullName evidence="1">Tetratricopeptide repeat protein</fullName>
    </submittedName>
</protein>
<evidence type="ECO:0000313" key="2">
    <source>
        <dbReference type="Proteomes" id="UP000325286"/>
    </source>
</evidence>
<dbReference type="KEGG" id="rul:UC8_08730"/>
<dbReference type="RefSeq" id="WP_068140521.1">
    <property type="nucleotide sequence ID" value="NZ_CP042914.1"/>
</dbReference>
<dbReference type="OrthoDB" id="264557at2"/>
<dbReference type="SUPFAM" id="SSF48452">
    <property type="entry name" value="TPR-like"/>
    <property type="match status" value="1"/>
</dbReference>
<keyword evidence="2" id="KW-1185">Reference proteome</keyword>
<evidence type="ECO:0000313" key="1">
    <source>
        <dbReference type="EMBL" id="QEG38915.1"/>
    </source>
</evidence>
<accession>A0A5B9QN63</accession>
<dbReference type="PANTHER" id="PTHR12558:SF33">
    <property type="entry name" value="BLL7664 PROTEIN"/>
    <property type="match status" value="1"/>
</dbReference>
<dbReference type="Proteomes" id="UP000325286">
    <property type="component" value="Chromosome"/>
</dbReference>
<dbReference type="Gene3D" id="1.25.40.10">
    <property type="entry name" value="Tetratricopeptide repeat domain"/>
    <property type="match status" value="1"/>
</dbReference>
<dbReference type="NCBIfam" id="NF047558">
    <property type="entry name" value="TPR_END_plus"/>
    <property type="match status" value="1"/>
</dbReference>
<dbReference type="InterPro" id="IPR019734">
    <property type="entry name" value="TPR_rpt"/>
</dbReference>
<sequence length="186" mass="21131">MNDYRFQSRQKLEEAEGYLQLITSVAAKLGLRRSLRRRLALKALRTARDAQVPADHAWRRLLVMGQCLRLLGRHSAAANCLWKAARRQPKRPPIWIALGWSLRRAGRLDQAITAVTRGLLHTPDNASLHFNLACYLAAAGQAEEAVTELVWALDIEPELRRRIDAEADFDRIRFEPAFQAISQLSV</sequence>